<evidence type="ECO:0000313" key="7">
    <source>
        <dbReference type="Proteomes" id="UP000019132"/>
    </source>
</evidence>
<keyword evidence="2" id="KW-0862">Zinc</keyword>
<keyword evidence="3" id="KW-0539">Nucleus</keyword>
<dbReference type="InterPro" id="IPR000465">
    <property type="entry name" value="XPA/RAD14"/>
</dbReference>
<dbReference type="Gene3D" id="3.90.530.10">
    <property type="entry name" value="XPA C-terminal domain"/>
    <property type="match status" value="1"/>
</dbReference>
<feature type="region of interest" description="Disordered" evidence="4">
    <location>
        <begin position="145"/>
        <end position="174"/>
    </location>
</feature>
<evidence type="ECO:0000256" key="3">
    <source>
        <dbReference type="ARBA" id="ARBA00023242"/>
    </source>
</evidence>
<dbReference type="InParanoid" id="K3WL41"/>
<dbReference type="HOGENOM" id="CLU_1346336_0_0_1"/>
<dbReference type="eggNOG" id="KOG4017">
    <property type="taxonomic scope" value="Eukaryota"/>
</dbReference>
<evidence type="ECO:0000259" key="5">
    <source>
        <dbReference type="Pfam" id="PF05181"/>
    </source>
</evidence>
<evidence type="ECO:0000256" key="1">
    <source>
        <dbReference type="ARBA" id="ARBA00004123"/>
    </source>
</evidence>
<dbReference type="GO" id="GO:0000110">
    <property type="term" value="C:nucleotide-excision repair factor 1 complex"/>
    <property type="evidence" value="ECO:0007669"/>
    <property type="project" value="TreeGrafter"/>
</dbReference>
<evidence type="ECO:0000256" key="4">
    <source>
        <dbReference type="SAM" id="MobiDB-lite"/>
    </source>
</evidence>
<dbReference type="GO" id="GO:1901255">
    <property type="term" value="P:nucleotide-excision repair involved in interstrand cross-link repair"/>
    <property type="evidence" value="ECO:0007669"/>
    <property type="project" value="TreeGrafter"/>
</dbReference>
<dbReference type="EnsemblProtists" id="PYU1_T005683">
    <property type="protein sequence ID" value="PYU1_T005683"/>
    <property type="gene ID" value="PYU1_G005672"/>
</dbReference>
<reference evidence="6" key="3">
    <citation type="submission" date="2015-02" db="UniProtKB">
        <authorList>
            <consortium name="EnsemblProtists"/>
        </authorList>
    </citation>
    <scope>IDENTIFICATION</scope>
    <source>
        <strain evidence="6">DAOM BR144</strain>
    </source>
</reference>
<name>K3WL41_GLOUD</name>
<dbReference type="GO" id="GO:0003684">
    <property type="term" value="F:damaged DNA binding"/>
    <property type="evidence" value="ECO:0007669"/>
    <property type="project" value="InterPro"/>
</dbReference>
<dbReference type="InterPro" id="IPR022656">
    <property type="entry name" value="XPA_C"/>
</dbReference>
<evidence type="ECO:0000256" key="2">
    <source>
        <dbReference type="ARBA" id="ARBA00022833"/>
    </source>
</evidence>
<reference evidence="7" key="2">
    <citation type="submission" date="2010-04" db="EMBL/GenBank/DDBJ databases">
        <authorList>
            <person name="Buell R."/>
            <person name="Hamilton J."/>
            <person name="Hostetler J."/>
        </authorList>
    </citation>
    <scope>NUCLEOTIDE SEQUENCE [LARGE SCALE GENOMIC DNA]</scope>
    <source>
        <strain evidence="7">DAOM:BR144</strain>
    </source>
</reference>
<feature type="domain" description="XPA C-terminal" evidence="5">
    <location>
        <begin position="55"/>
        <end position="99"/>
    </location>
</feature>
<dbReference type="GO" id="GO:0070914">
    <property type="term" value="P:UV-damage excision repair"/>
    <property type="evidence" value="ECO:0007669"/>
    <property type="project" value="TreeGrafter"/>
</dbReference>
<feature type="compositionally biased region" description="Basic and acidic residues" evidence="4">
    <location>
        <begin position="149"/>
        <end position="164"/>
    </location>
</feature>
<dbReference type="AlphaFoldDB" id="K3WL41"/>
<dbReference type="InterPro" id="IPR037129">
    <property type="entry name" value="XPA_sf"/>
</dbReference>
<dbReference type="PANTHER" id="PTHR10142">
    <property type="entry name" value="DNA REPAIR PROTEIN COMPLEMENTING XP-A CELLS"/>
    <property type="match status" value="1"/>
</dbReference>
<dbReference type="InterPro" id="IPR009061">
    <property type="entry name" value="DNA-bd_dom_put_sf"/>
</dbReference>
<dbReference type="GO" id="GO:0000715">
    <property type="term" value="P:nucleotide-excision repair, DNA damage recognition"/>
    <property type="evidence" value="ECO:0007669"/>
    <property type="project" value="TreeGrafter"/>
</dbReference>
<dbReference type="Pfam" id="PF05181">
    <property type="entry name" value="XPA_C"/>
    <property type="match status" value="1"/>
</dbReference>
<dbReference type="PANTHER" id="PTHR10142:SF0">
    <property type="entry name" value="DNA REPAIR PROTEIN COMPLEMENTING XP-A CELLS"/>
    <property type="match status" value="1"/>
</dbReference>
<reference evidence="7" key="1">
    <citation type="journal article" date="2010" name="Genome Biol.">
        <title>Genome sequence of the necrotrophic plant pathogen Pythium ultimum reveals original pathogenicity mechanisms and effector repertoire.</title>
        <authorList>
            <person name="Levesque C.A."/>
            <person name="Brouwer H."/>
            <person name="Cano L."/>
            <person name="Hamilton J.P."/>
            <person name="Holt C."/>
            <person name="Huitema E."/>
            <person name="Raffaele S."/>
            <person name="Robideau G.P."/>
            <person name="Thines M."/>
            <person name="Win J."/>
            <person name="Zerillo M.M."/>
            <person name="Beakes G.W."/>
            <person name="Boore J.L."/>
            <person name="Busam D."/>
            <person name="Dumas B."/>
            <person name="Ferriera S."/>
            <person name="Fuerstenberg S.I."/>
            <person name="Gachon C.M."/>
            <person name="Gaulin E."/>
            <person name="Govers F."/>
            <person name="Grenville-Briggs L."/>
            <person name="Horner N."/>
            <person name="Hostetler J."/>
            <person name="Jiang R.H."/>
            <person name="Johnson J."/>
            <person name="Krajaejun T."/>
            <person name="Lin H."/>
            <person name="Meijer H.J."/>
            <person name="Moore B."/>
            <person name="Morris P."/>
            <person name="Phuntmart V."/>
            <person name="Puiu D."/>
            <person name="Shetty J."/>
            <person name="Stajich J.E."/>
            <person name="Tripathy S."/>
            <person name="Wawra S."/>
            <person name="van West P."/>
            <person name="Whitty B.R."/>
            <person name="Coutinho P.M."/>
            <person name="Henrissat B."/>
            <person name="Martin F."/>
            <person name="Thomas P.D."/>
            <person name="Tyler B.M."/>
            <person name="De Vries R.P."/>
            <person name="Kamoun S."/>
            <person name="Yandell M."/>
            <person name="Tisserat N."/>
            <person name="Buell C.R."/>
        </authorList>
    </citation>
    <scope>NUCLEOTIDE SEQUENCE</scope>
    <source>
        <strain evidence="7">DAOM:BR144</strain>
    </source>
</reference>
<evidence type="ECO:0000313" key="6">
    <source>
        <dbReference type="EnsemblProtists" id="PYU1_T005683"/>
    </source>
</evidence>
<comment type="subcellular location">
    <subcellularLocation>
        <location evidence="1">Nucleus</location>
    </subcellularLocation>
</comment>
<dbReference type="OMA" id="TCGHELS"/>
<dbReference type="STRING" id="431595.K3WL41"/>
<dbReference type="GO" id="GO:0006284">
    <property type="term" value="P:base-excision repair"/>
    <property type="evidence" value="ECO:0007669"/>
    <property type="project" value="TreeGrafter"/>
</dbReference>
<dbReference type="VEuPathDB" id="FungiDB:PYU1_G005672"/>
<protein>
    <recommendedName>
        <fullName evidence="5">XPA C-terminal domain-containing protein</fullName>
    </recommendedName>
</protein>
<dbReference type="EMBL" id="GL376573">
    <property type="status" value="NOT_ANNOTATED_CDS"/>
    <property type="molecule type" value="Genomic_DNA"/>
</dbReference>
<accession>K3WL41</accession>
<sequence>MAEAHVRLAMEDLPVGLCADCNEDGQILDRILQQHFQLQVCVMCKQNRNLRDGSYELISKSRAKVDFAMPESFFHGLPHMTKPNPHHEAFAPLKLYLKKMIMDEAYRLYDDKDGLEREKAARKLKAYTSAAKRTKHLLKRKHVLMSLTGEDKQQDTEQESEPKQKPKKPAYIPVADRDHKHQFAAEVYDETANSWFKECECGMKVEVEKW</sequence>
<keyword evidence="7" id="KW-1185">Reference proteome</keyword>
<dbReference type="Proteomes" id="UP000019132">
    <property type="component" value="Unassembled WGS sequence"/>
</dbReference>
<dbReference type="SUPFAM" id="SSF46955">
    <property type="entry name" value="Putative DNA-binding domain"/>
    <property type="match status" value="1"/>
</dbReference>
<organism evidence="6 7">
    <name type="scientific">Globisporangium ultimum (strain ATCC 200006 / CBS 805.95 / DAOM BR144)</name>
    <name type="common">Pythium ultimum</name>
    <dbReference type="NCBI Taxonomy" id="431595"/>
    <lineage>
        <taxon>Eukaryota</taxon>
        <taxon>Sar</taxon>
        <taxon>Stramenopiles</taxon>
        <taxon>Oomycota</taxon>
        <taxon>Peronosporomycetes</taxon>
        <taxon>Pythiales</taxon>
        <taxon>Pythiaceae</taxon>
        <taxon>Globisporangium</taxon>
    </lineage>
</organism>
<proteinExistence type="predicted"/>